<proteinExistence type="predicted"/>
<evidence type="ECO:0000313" key="3">
    <source>
        <dbReference type="EMBL" id="EMR62420.1"/>
    </source>
</evidence>
<keyword evidence="4" id="KW-1185">Reference proteome</keyword>
<dbReference type="InterPro" id="IPR046676">
    <property type="entry name" value="DUF6546"/>
</dbReference>
<dbReference type="Proteomes" id="UP000012174">
    <property type="component" value="Unassembled WGS sequence"/>
</dbReference>
<evidence type="ECO:0000259" key="2">
    <source>
        <dbReference type="Pfam" id="PF20183"/>
    </source>
</evidence>
<dbReference type="OrthoDB" id="5985073at2759"/>
<dbReference type="KEGG" id="ela:UCREL1_10644"/>
<dbReference type="OMA" id="HICIRNQ"/>
<feature type="region of interest" description="Disordered" evidence="1">
    <location>
        <begin position="275"/>
        <end position="325"/>
    </location>
</feature>
<feature type="compositionally biased region" description="Acidic residues" evidence="1">
    <location>
        <begin position="283"/>
        <end position="325"/>
    </location>
</feature>
<name>M7T6X4_EUTLA</name>
<dbReference type="AlphaFoldDB" id="M7T6X4"/>
<accession>M7T6X4</accession>
<dbReference type="EMBL" id="KB707431">
    <property type="protein sequence ID" value="EMR62420.1"/>
    <property type="molecule type" value="Genomic_DNA"/>
</dbReference>
<dbReference type="STRING" id="1287681.M7T6X4"/>
<evidence type="ECO:0000256" key="1">
    <source>
        <dbReference type="SAM" id="MobiDB-lite"/>
    </source>
</evidence>
<evidence type="ECO:0000313" key="4">
    <source>
        <dbReference type="Proteomes" id="UP000012174"/>
    </source>
</evidence>
<reference evidence="4" key="1">
    <citation type="journal article" date="2013" name="Genome Announc.">
        <title>Draft genome sequence of the grapevine dieback fungus Eutypa lata UCR-EL1.</title>
        <authorList>
            <person name="Blanco-Ulate B."/>
            <person name="Rolshausen P.E."/>
            <person name="Cantu D."/>
        </authorList>
    </citation>
    <scope>NUCLEOTIDE SEQUENCE [LARGE SCALE GENOMIC DNA]</scope>
    <source>
        <strain evidence="4">UCR-EL1</strain>
    </source>
</reference>
<organism evidence="3 4">
    <name type="scientific">Eutypa lata (strain UCR-EL1)</name>
    <name type="common">Grapevine dieback disease fungus</name>
    <name type="synonym">Eutypa armeniacae</name>
    <dbReference type="NCBI Taxonomy" id="1287681"/>
    <lineage>
        <taxon>Eukaryota</taxon>
        <taxon>Fungi</taxon>
        <taxon>Dikarya</taxon>
        <taxon>Ascomycota</taxon>
        <taxon>Pezizomycotina</taxon>
        <taxon>Sordariomycetes</taxon>
        <taxon>Xylariomycetidae</taxon>
        <taxon>Xylariales</taxon>
        <taxon>Diatrypaceae</taxon>
        <taxon>Eutypa</taxon>
    </lineage>
</organism>
<dbReference type="Pfam" id="PF20183">
    <property type="entry name" value="DUF6546"/>
    <property type="match status" value="1"/>
</dbReference>
<gene>
    <name evidence="3" type="ORF">UCREL1_10644</name>
</gene>
<feature type="domain" description="DUF6546" evidence="2">
    <location>
        <begin position="180"/>
        <end position="271"/>
    </location>
</feature>
<sequence length="325" mass="37629">MGLITSRFSNLKCVEWDFWDCEKHDLDLRRANRSNLADAIKSFQPSIKELRLWCEYFPPGNQINFPPTMLMLDETEDRFTKAIRQASQNLEILQLQGVLGSPQLFWPKHPRSEQNLPFWPFLRELNVKYHIVTPDGKWLFEEDVTPNPRQTSWGYQYHHDDSKIPSEEWPPNQFRYSPTQHLLDELYLAVAYAVARMPKLHVLSLSSTNFEDGELYSTSIHNFFFKLKERTATATWCGFPKFIPSDKVVEAWKKAAYERDINLVFQFKEETRPLKIGHRGDSSDSEDDDDDDSNDDDSEDDDGEDDGGDEDSGGNGSEDDGTNDS</sequence>
<dbReference type="HOGENOM" id="CLU_855378_0_0_1"/>
<protein>
    <recommendedName>
        <fullName evidence="2">DUF6546 domain-containing protein</fullName>
    </recommendedName>
</protein>